<dbReference type="InterPro" id="IPR011009">
    <property type="entry name" value="Kinase-like_dom_sf"/>
</dbReference>
<keyword evidence="2" id="KW-1185">Reference proteome</keyword>
<evidence type="ECO:0008006" key="3">
    <source>
        <dbReference type="Google" id="ProtNLM"/>
    </source>
</evidence>
<gene>
    <name evidence="1" type="ORF">J2S43_002022</name>
</gene>
<organism evidence="1 2">
    <name type="scientific">Catenuloplanes nepalensis</name>
    <dbReference type="NCBI Taxonomy" id="587533"/>
    <lineage>
        <taxon>Bacteria</taxon>
        <taxon>Bacillati</taxon>
        <taxon>Actinomycetota</taxon>
        <taxon>Actinomycetes</taxon>
        <taxon>Micromonosporales</taxon>
        <taxon>Micromonosporaceae</taxon>
        <taxon>Catenuloplanes</taxon>
    </lineage>
</organism>
<evidence type="ECO:0000313" key="2">
    <source>
        <dbReference type="Proteomes" id="UP001240984"/>
    </source>
</evidence>
<comment type="caution">
    <text evidence="1">The sequence shown here is derived from an EMBL/GenBank/DDBJ whole genome shotgun (WGS) entry which is preliminary data.</text>
</comment>
<name>A0ABT9MQ22_9ACTN</name>
<dbReference type="RefSeq" id="WP_306828561.1">
    <property type="nucleotide sequence ID" value="NZ_JAUSRA010000001.1"/>
</dbReference>
<protein>
    <recommendedName>
        <fullName evidence="3">Aminoglycoside phosphotransferase</fullName>
    </recommendedName>
</protein>
<accession>A0ABT9MQ22</accession>
<sequence length="212" mass="22543">MTVPMDLVRDGWVAEPLEHGSANEVTGGVWRVRRDDGPAVLKVATPRRAGALPHLAASADPGHSDYWRREPCAYEAGLPGTVFAAGGLSAPECRSVRERADGSVAMWLEDVPGVHGKTFGPAELGDVAVLDEVLETVTDAYVRGLHGTLAPDAVRRAIRVTGAAKFFWMAPRMIVAAGGATIGSGYDRRDVTARFTGRAPILQTITDRADSI</sequence>
<reference evidence="1 2" key="1">
    <citation type="submission" date="2023-07" db="EMBL/GenBank/DDBJ databases">
        <title>Sequencing the genomes of 1000 actinobacteria strains.</title>
        <authorList>
            <person name="Klenk H.-P."/>
        </authorList>
    </citation>
    <scope>NUCLEOTIDE SEQUENCE [LARGE SCALE GENOMIC DNA]</scope>
    <source>
        <strain evidence="1 2">DSM 44710</strain>
    </source>
</reference>
<dbReference type="Proteomes" id="UP001240984">
    <property type="component" value="Unassembled WGS sequence"/>
</dbReference>
<proteinExistence type="predicted"/>
<evidence type="ECO:0000313" key="1">
    <source>
        <dbReference type="EMBL" id="MDP9793510.1"/>
    </source>
</evidence>
<dbReference type="EMBL" id="JAUSRA010000001">
    <property type="protein sequence ID" value="MDP9793510.1"/>
    <property type="molecule type" value="Genomic_DNA"/>
</dbReference>
<dbReference type="SUPFAM" id="SSF56112">
    <property type="entry name" value="Protein kinase-like (PK-like)"/>
    <property type="match status" value="1"/>
</dbReference>